<evidence type="ECO:0000256" key="1">
    <source>
        <dbReference type="SAM" id="MobiDB-lite"/>
    </source>
</evidence>
<dbReference type="GO" id="GO:0035861">
    <property type="term" value="C:site of double-strand break"/>
    <property type="evidence" value="ECO:0007669"/>
    <property type="project" value="TreeGrafter"/>
</dbReference>
<feature type="domain" description="5'-3' DNA helicase ZGRF1-like N-terminal" evidence="2">
    <location>
        <begin position="13"/>
        <end position="90"/>
    </location>
</feature>
<protein>
    <submittedName>
        <fullName evidence="3">Uncharacterized protein MANES_01G049500</fullName>
    </submittedName>
</protein>
<feature type="compositionally biased region" description="Basic and acidic residues" evidence="1">
    <location>
        <begin position="149"/>
        <end position="159"/>
    </location>
</feature>
<dbReference type="EMBL" id="GGEC01038313">
    <property type="protein sequence ID" value="MBX18797.1"/>
    <property type="molecule type" value="Transcribed_RNA"/>
</dbReference>
<evidence type="ECO:0000313" key="3">
    <source>
        <dbReference type="EMBL" id="MBX18793.1"/>
    </source>
</evidence>
<dbReference type="GO" id="GO:0005634">
    <property type="term" value="C:nucleus"/>
    <property type="evidence" value="ECO:0007669"/>
    <property type="project" value="TreeGrafter"/>
</dbReference>
<dbReference type="AlphaFoldDB" id="A0A2P2LLF1"/>
<proteinExistence type="predicted"/>
<dbReference type="PANTHER" id="PTHR28535:SF1">
    <property type="entry name" value="PROTEIN ZGRF1"/>
    <property type="match status" value="1"/>
</dbReference>
<evidence type="ECO:0000259" key="2">
    <source>
        <dbReference type="Pfam" id="PF10382"/>
    </source>
</evidence>
<dbReference type="InterPro" id="IPR052800">
    <property type="entry name" value="DNA_Repair_Helicase_ZGRF1"/>
</dbReference>
<organism evidence="3">
    <name type="scientific">Rhizophora mucronata</name>
    <name type="common">Asiatic mangrove</name>
    <dbReference type="NCBI Taxonomy" id="61149"/>
    <lineage>
        <taxon>Eukaryota</taxon>
        <taxon>Viridiplantae</taxon>
        <taxon>Streptophyta</taxon>
        <taxon>Embryophyta</taxon>
        <taxon>Tracheophyta</taxon>
        <taxon>Spermatophyta</taxon>
        <taxon>Magnoliopsida</taxon>
        <taxon>eudicotyledons</taxon>
        <taxon>Gunneridae</taxon>
        <taxon>Pentapetalae</taxon>
        <taxon>rosids</taxon>
        <taxon>fabids</taxon>
        <taxon>Malpighiales</taxon>
        <taxon>Rhizophoraceae</taxon>
        <taxon>Rhizophora</taxon>
    </lineage>
</organism>
<dbReference type="PANTHER" id="PTHR28535">
    <property type="entry name" value="ZINC FINGER GRF-TYPE CONTAINING 1"/>
    <property type="match status" value="1"/>
</dbReference>
<dbReference type="GO" id="GO:0006302">
    <property type="term" value="P:double-strand break repair"/>
    <property type="evidence" value="ECO:0007669"/>
    <property type="project" value="TreeGrafter"/>
</dbReference>
<accession>A0A2P2LLF1</accession>
<reference evidence="3" key="1">
    <citation type="submission" date="2018-02" db="EMBL/GenBank/DDBJ databases">
        <title>Rhizophora mucronata_Transcriptome.</title>
        <authorList>
            <person name="Meera S.P."/>
            <person name="Sreeshan A."/>
            <person name="Augustine A."/>
        </authorList>
    </citation>
    <scope>NUCLEOTIDE SEQUENCE</scope>
    <source>
        <tissue evidence="3">Leaf</tissue>
    </source>
</reference>
<dbReference type="InterPro" id="IPR018838">
    <property type="entry name" value="ZGRF1-like_N"/>
</dbReference>
<name>A0A2P2LLF1_RHIMU</name>
<dbReference type="EMBL" id="GGEC01038309">
    <property type="protein sequence ID" value="MBX18793.1"/>
    <property type="molecule type" value="Transcribed_RNA"/>
</dbReference>
<dbReference type="Pfam" id="PF10382">
    <property type="entry name" value="ZGRF1-like_N"/>
    <property type="match status" value="1"/>
</dbReference>
<sequence>MKDIMEEERNKKRWSVTYTKHVKQKRKVYQDGFLELHASSDSTFKIKLFDDCQKLLECRILKDEEAVSSGETLTFSSYLVDVGDPDGDYEPVVSDPSFLARGRKIVETPPRPPRQKFRSPSISSSEGRKDEPGKKMAWAAQSLSSSHKMIREFKKKEMQRYGGPDGDPDTPKPSASC</sequence>
<feature type="region of interest" description="Disordered" evidence="1">
    <location>
        <begin position="100"/>
        <end position="177"/>
    </location>
</feature>